<proteinExistence type="predicted"/>
<dbReference type="PANTHER" id="PTHR30093:SF2">
    <property type="entry name" value="TYPE II SECRETION SYSTEM PROTEIN H"/>
    <property type="match status" value="1"/>
</dbReference>
<evidence type="ECO:0000256" key="2">
    <source>
        <dbReference type="SAM" id="Phobius"/>
    </source>
</evidence>
<accession>A0A518ASW1</accession>
<gene>
    <name evidence="4" type="ORF">Pan181_40280</name>
</gene>
<dbReference type="Pfam" id="PF07596">
    <property type="entry name" value="SBP_bac_10"/>
    <property type="match status" value="1"/>
</dbReference>
<feature type="region of interest" description="Disordered" evidence="1">
    <location>
        <begin position="1"/>
        <end position="21"/>
    </location>
</feature>
<name>A0A518ASW1_9BACT</name>
<keyword evidence="5" id="KW-1185">Reference proteome</keyword>
<evidence type="ECO:0000313" key="5">
    <source>
        <dbReference type="Proteomes" id="UP000315750"/>
    </source>
</evidence>
<dbReference type="InterPro" id="IPR011453">
    <property type="entry name" value="DUF1559"/>
</dbReference>
<reference evidence="4 5" key="1">
    <citation type="submission" date="2019-02" db="EMBL/GenBank/DDBJ databases">
        <title>Deep-cultivation of Planctomycetes and their phenomic and genomic characterization uncovers novel biology.</title>
        <authorList>
            <person name="Wiegand S."/>
            <person name="Jogler M."/>
            <person name="Boedeker C."/>
            <person name="Pinto D."/>
            <person name="Vollmers J."/>
            <person name="Rivas-Marin E."/>
            <person name="Kohn T."/>
            <person name="Peeters S.H."/>
            <person name="Heuer A."/>
            <person name="Rast P."/>
            <person name="Oberbeckmann S."/>
            <person name="Bunk B."/>
            <person name="Jeske O."/>
            <person name="Meyerdierks A."/>
            <person name="Storesund J.E."/>
            <person name="Kallscheuer N."/>
            <person name="Luecker S."/>
            <person name="Lage O.M."/>
            <person name="Pohl T."/>
            <person name="Merkel B.J."/>
            <person name="Hornburger P."/>
            <person name="Mueller R.-W."/>
            <person name="Bruemmer F."/>
            <person name="Labrenz M."/>
            <person name="Spormann A.M."/>
            <person name="Op den Camp H."/>
            <person name="Overmann J."/>
            <person name="Amann R."/>
            <person name="Jetten M.S.M."/>
            <person name="Mascher T."/>
            <person name="Medema M.H."/>
            <person name="Devos D.P."/>
            <person name="Kaster A.-K."/>
            <person name="Ovreas L."/>
            <person name="Rohde M."/>
            <person name="Galperin M.Y."/>
            <person name="Jogler C."/>
        </authorList>
    </citation>
    <scope>NUCLEOTIDE SEQUENCE [LARGE SCALE GENOMIC DNA]</scope>
    <source>
        <strain evidence="4 5">Pan181</strain>
    </source>
</reference>
<dbReference type="RefSeq" id="WP_145249185.1">
    <property type="nucleotide sequence ID" value="NZ_CP036278.1"/>
</dbReference>
<dbReference type="AlphaFoldDB" id="A0A518ASW1"/>
<sequence length="257" mass="28236">MADTQSSSENPFHSSETGHGHHGRPLWLKALLFFAIVLLPVAVIAVLLLPAGRTGRGVPDAAICAGNVRQISLALINYREVHGVFPPAYTVDEEGNPLHSWRTLILPYLEQMELYDQIDLTKPWDDPVNADARKANVWIYQCPAESSDVSTHTNYVAVVGDDCIFSGSTPCNLAEITDLLSETLLVVEVNNQTIEWMEPRDISLQELLKLPGEGHLPHSRSIHVGYADGSVAQVDTDFASKTLRVMATKAGEEKINE</sequence>
<organism evidence="4 5">
    <name type="scientific">Aeoliella mucimassa</name>
    <dbReference type="NCBI Taxonomy" id="2527972"/>
    <lineage>
        <taxon>Bacteria</taxon>
        <taxon>Pseudomonadati</taxon>
        <taxon>Planctomycetota</taxon>
        <taxon>Planctomycetia</taxon>
        <taxon>Pirellulales</taxon>
        <taxon>Lacipirellulaceae</taxon>
        <taxon>Aeoliella</taxon>
    </lineage>
</organism>
<dbReference type="Proteomes" id="UP000315750">
    <property type="component" value="Chromosome"/>
</dbReference>
<protein>
    <recommendedName>
        <fullName evidence="3">DUF1559 domain-containing protein</fullName>
    </recommendedName>
</protein>
<dbReference type="EMBL" id="CP036278">
    <property type="protein sequence ID" value="QDU57805.1"/>
    <property type="molecule type" value="Genomic_DNA"/>
</dbReference>
<dbReference type="OrthoDB" id="285651at2"/>
<dbReference type="PANTHER" id="PTHR30093">
    <property type="entry name" value="GENERAL SECRETION PATHWAY PROTEIN G"/>
    <property type="match status" value="1"/>
</dbReference>
<feature type="domain" description="DUF1559" evidence="3">
    <location>
        <begin position="64"/>
        <end position="151"/>
    </location>
</feature>
<feature type="compositionally biased region" description="Polar residues" evidence="1">
    <location>
        <begin position="1"/>
        <end position="17"/>
    </location>
</feature>
<evidence type="ECO:0000256" key="1">
    <source>
        <dbReference type="SAM" id="MobiDB-lite"/>
    </source>
</evidence>
<keyword evidence="2" id="KW-0472">Membrane</keyword>
<evidence type="ECO:0000259" key="3">
    <source>
        <dbReference type="Pfam" id="PF07596"/>
    </source>
</evidence>
<keyword evidence="2" id="KW-1133">Transmembrane helix</keyword>
<feature type="transmembrane region" description="Helical" evidence="2">
    <location>
        <begin position="26"/>
        <end position="49"/>
    </location>
</feature>
<dbReference type="KEGG" id="amuc:Pan181_40280"/>
<keyword evidence="2" id="KW-0812">Transmembrane</keyword>
<evidence type="ECO:0000313" key="4">
    <source>
        <dbReference type="EMBL" id="QDU57805.1"/>
    </source>
</evidence>